<gene>
    <name evidence="1" type="ORF">H6P81_013740</name>
</gene>
<keyword evidence="2" id="KW-1185">Reference proteome</keyword>
<protein>
    <submittedName>
        <fullName evidence="1">Uncharacterized protein</fullName>
    </submittedName>
</protein>
<reference evidence="1 2" key="1">
    <citation type="submission" date="2021-07" db="EMBL/GenBank/DDBJ databases">
        <title>The Aristolochia fimbriata genome: insights into angiosperm evolution, floral development and chemical biosynthesis.</title>
        <authorList>
            <person name="Jiao Y."/>
        </authorList>
    </citation>
    <scope>NUCLEOTIDE SEQUENCE [LARGE SCALE GENOMIC DNA]</scope>
    <source>
        <strain evidence="1">IBCAS-2021</strain>
        <tissue evidence="1">Leaf</tissue>
    </source>
</reference>
<organism evidence="1 2">
    <name type="scientific">Aristolochia fimbriata</name>
    <name type="common">White veined hardy Dutchman's pipe vine</name>
    <dbReference type="NCBI Taxonomy" id="158543"/>
    <lineage>
        <taxon>Eukaryota</taxon>
        <taxon>Viridiplantae</taxon>
        <taxon>Streptophyta</taxon>
        <taxon>Embryophyta</taxon>
        <taxon>Tracheophyta</taxon>
        <taxon>Spermatophyta</taxon>
        <taxon>Magnoliopsida</taxon>
        <taxon>Magnoliidae</taxon>
        <taxon>Piperales</taxon>
        <taxon>Aristolochiaceae</taxon>
        <taxon>Aristolochia</taxon>
    </lineage>
</organism>
<comment type="caution">
    <text evidence="1">The sequence shown here is derived from an EMBL/GenBank/DDBJ whole genome shotgun (WGS) entry which is preliminary data.</text>
</comment>
<name>A0AAV7EJ55_ARIFI</name>
<dbReference type="AlphaFoldDB" id="A0AAV7EJ55"/>
<evidence type="ECO:0000313" key="2">
    <source>
        <dbReference type="Proteomes" id="UP000825729"/>
    </source>
</evidence>
<dbReference type="Proteomes" id="UP000825729">
    <property type="component" value="Unassembled WGS sequence"/>
</dbReference>
<evidence type="ECO:0000313" key="1">
    <source>
        <dbReference type="EMBL" id="KAG9447612.1"/>
    </source>
</evidence>
<accession>A0AAV7EJ55</accession>
<dbReference type="EMBL" id="JAINDJ010000005">
    <property type="protein sequence ID" value="KAG9447612.1"/>
    <property type="molecule type" value="Genomic_DNA"/>
</dbReference>
<proteinExistence type="predicted"/>
<sequence>MRRNDSFEVPSTILSIFLINETGTKTGEPDDVVGIPASPVTNIIWILSPNISSVARNAGPGLFRLRRSSYVAAEAVDAVIPLLAPVVAAAAVPLVVGQVDAFPPAASRRELALHAAAAAVVVVRLQVHALVPATGASLRPGAEADIRVLMARNRSRVVLGKEAAASEGGAPHLGLLGDARRDKSPGYCHDEESHELLHWRSCTAKEKERRDRGA</sequence>